<dbReference type="EMBL" id="BARW01007355">
    <property type="protein sequence ID" value="GAI86936.1"/>
    <property type="molecule type" value="Genomic_DNA"/>
</dbReference>
<dbReference type="PANTHER" id="PTHR43335:SF4">
    <property type="entry name" value="ABC TRANSPORTER, ATP-BINDING PROTEIN"/>
    <property type="match status" value="1"/>
</dbReference>
<dbReference type="GO" id="GO:0016887">
    <property type="term" value="F:ATP hydrolysis activity"/>
    <property type="evidence" value="ECO:0007669"/>
    <property type="project" value="InterPro"/>
</dbReference>
<comment type="caution">
    <text evidence="4">The sequence shown here is derived from an EMBL/GenBank/DDBJ whole genome shotgun (WGS) entry which is preliminary data.</text>
</comment>
<reference evidence="4" key="1">
    <citation type="journal article" date="2014" name="Front. Microbiol.">
        <title>High frequency of phylogenetically diverse reductive dehalogenase-homologous genes in deep subseafloor sedimentary metagenomes.</title>
        <authorList>
            <person name="Kawai M."/>
            <person name="Futagami T."/>
            <person name="Toyoda A."/>
            <person name="Takaki Y."/>
            <person name="Nishi S."/>
            <person name="Hori S."/>
            <person name="Arai W."/>
            <person name="Tsubouchi T."/>
            <person name="Morono Y."/>
            <person name="Uchiyama I."/>
            <person name="Ito T."/>
            <person name="Fujiyama A."/>
            <person name="Inagaki F."/>
            <person name="Takami H."/>
        </authorList>
    </citation>
    <scope>NUCLEOTIDE SEQUENCE</scope>
    <source>
        <strain evidence="4">Expedition CK06-06</strain>
    </source>
</reference>
<evidence type="ECO:0000259" key="3">
    <source>
        <dbReference type="Pfam" id="PF00005"/>
    </source>
</evidence>
<feature type="domain" description="ABC transporter" evidence="3">
    <location>
        <begin position="25"/>
        <end position="143"/>
    </location>
</feature>
<name>X1T6C4_9ZZZZ</name>
<dbReference type="AlphaFoldDB" id="X1T6C4"/>
<dbReference type="Pfam" id="PF00005">
    <property type="entry name" value="ABC_tran"/>
    <property type="match status" value="1"/>
</dbReference>
<evidence type="ECO:0000256" key="2">
    <source>
        <dbReference type="ARBA" id="ARBA00022448"/>
    </source>
</evidence>
<protein>
    <recommendedName>
        <fullName evidence="3">ABC transporter domain-containing protein</fullName>
    </recommendedName>
</protein>
<gene>
    <name evidence="4" type="ORF">S12H4_15338</name>
</gene>
<evidence type="ECO:0000256" key="1">
    <source>
        <dbReference type="ARBA" id="ARBA00005417"/>
    </source>
</evidence>
<accession>X1T6C4</accession>
<keyword evidence="2" id="KW-0813">Transport</keyword>
<sequence>MKSTKEPIIKIQGLTKEYYNRIVVDNINLEIPDSCFAFLGPNGAGKTTIMLMLLGLVKPSNGTASILGTNILNSSGKIRRQIGFLPENVGFYPNLTGRKFLNLITGLRKKSGRRENHIETYLEWSGIDKSYWDMKIKTYSKGM</sequence>
<dbReference type="InterPro" id="IPR027417">
    <property type="entry name" value="P-loop_NTPase"/>
</dbReference>
<dbReference type="Gene3D" id="3.40.50.300">
    <property type="entry name" value="P-loop containing nucleotide triphosphate hydrolases"/>
    <property type="match status" value="1"/>
</dbReference>
<dbReference type="GO" id="GO:0005524">
    <property type="term" value="F:ATP binding"/>
    <property type="evidence" value="ECO:0007669"/>
    <property type="project" value="InterPro"/>
</dbReference>
<dbReference type="InterPro" id="IPR003439">
    <property type="entry name" value="ABC_transporter-like_ATP-bd"/>
</dbReference>
<proteinExistence type="inferred from homology"/>
<dbReference type="SUPFAM" id="SSF52540">
    <property type="entry name" value="P-loop containing nucleoside triphosphate hydrolases"/>
    <property type="match status" value="1"/>
</dbReference>
<feature type="non-terminal residue" evidence="4">
    <location>
        <position position="143"/>
    </location>
</feature>
<dbReference type="PANTHER" id="PTHR43335">
    <property type="entry name" value="ABC TRANSPORTER, ATP-BINDING PROTEIN"/>
    <property type="match status" value="1"/>
</dbReference>
<comment type="similarity">
    <text evidence="1">Belongs to the ABC transporter superfamily.</text>
</comment>
<organism evidence="4">
    <name type="scientific">marine sediment metagenome</name>
    <dbReference type="NCBI Taxonomy" id="412755"/>
    <lineage>
        <taxon>unclassified sequences</taxon>
        <taxon>metagenomes</taxon>
        <taxon>ecological metagenomes</taxon>
    </lineage>
</organism>
<evidence type="ECO:0000313" key="4">
    <source>
        <dbReference type="EMBL" id="GAI86936.1"/>
    </source>
</evidence>